<evidence type="ECO:0000259" key="2">
    <source>
        <dbReference type="PROSITE" id="PS50206"/>
    </source>
</evidence>
<dbReference type="AlphaFoldDB" id="A0A1I2UPH7"/>
<feature type="domain" description="Rhodanese" evidence="2">
    <location>
        <begin position="64"/>
        <end position="179"/>
    </location>
</feature>
<dbReference type="InterPro" id="IPR036873">
    <property type="entry name" value="Rhodanese-like_dom_sf"/>
</dbReference>
<dbReference type="Proteomes" id="UP000199229">
    <property type="component" value="Unassembled WGS sequence"/>
</dbReference>
<evidence type="ECO:0000256" key="1">
    <source>
        <dbReference type="SAM" id="SignalP"/>
    </source>
</evidence>
<evidence type="ECO:0000313" key="3">
    <source>
        <dbReference type="EMBL" id="SFG78953.1"/>
    </source>
</evidence>
<dbReference type="OrthoDB" id="176845at2"/>
<dbReference type="CDD" id="cd00158">
    <property type="entry name" value="RHOD"/>
    <property type="match status" value="1"/>
</dbReference>
<dbReference type="InterPro" id="IPR001763">
    <property type="entry name" value="Rhodanese-like_dom"/>
</dbReference>
<sequence length="195" mass="20876">MRPVLRLPIVAAAAVFLTAAAPADSPVGVREPDGYWQGALHGYTPQTLAGATVVDAGEVAKLIEEHKPVLLDVSEVDRKPAGLPPGGLWFPIHRNIPGSTWLPGSGEGDLDAAAQDALKARVADLTGGDLERPIVTYCHPDCWGSWNLGKRLVALGYRKVHWFPQGIEGWQDGHDTAVSRPDARWAARPKSTVGQ</sequence>
<dbReference type="STRING" id="582675.SAMN05192565_11169"/>
<dbReference type="Gene3D" id="3.40.250.10">
    <property type="entry name" value="Rhodanese-like domain"/>
    <property type="match status" value="1"/>
</dbReference>
<protein>
    <submittedName>
        <fullName evidence="3">PQQ-dependent catabolism-associated CXXCW motif protein</fullName>
    </submittedName>
</protein>
<dbReference type="EMBL" id="FOPM01000011">
    <property type="protein sequence ID" value="SFG78953.1"/>
    <property type="molecule type" value="Genomic_DNA"/>
</dbReference>
<dbReference type="InterPro" id="IPR022376">
    <property type="entry name" value="PQQ_CXXCW"/>
</dbReference>
<keyword evidence="1" id="KW-0732">Signal</keyword>
<gene>
    <name evidence="3" type="ORF">SAMN05192565_11169</name>
</gene>
<feature type="signal peptide" evidence="1">
    <location>
        <begin position="1"/>
        <end position="23"/>
    </location>
</feature>
<dbReference type="NCBIfam" id="TIGR03865">
    <property type="entry name" value="PQQ_CXXCW"/>
    <property type="match status" value="1"/>
</dbReference>
<dbReference type="RefSeq" id="WP_091971998.1">
    <property type="nucleotide sequence ID" value="NZ_FOPM01000011.1"/>
</dbReference>
<organism evidence="3 4">
    <name type="scientific">Methylobacterium gossipiicola</name>
    <dbReference type="NCBI Taxonomy" id="582675"/>
    <lineage>
        <taxon>Bacteria</taxon>
        <taxon>Pseudomonadati</taxon>
        <taxon>Pseudomonadota</taxon>
        <taxon>Alphaproteobacteria</taxon>
        <taxon>Hyphomicrobiales</taxon>
        <taxon>Methylobacteriaceae</taxon>
        <taxon>Methylobacterium</taxon>
    </lineage>
</organism>
<reference evidence="4" key="1">
    <citation type="submission" date="2016-10" db="EMBL/GenBank/DDBJ databases">
        <authorList>
            <person name="Varghese N."/>
            <person name="Submissions S."/>
        </authorList>
    </citation>
    <scope>NUCLEOTIDE SEQUENCE [LARGE SCALE GENOMIC DNA]</scope>
    <source>
        <strain evidence="4">Gh-105</strain>
    </source>
</reference>
<feature type="chain" id="PRO_5011538169" evidence="1">
    <location>
        <begin position="24"/>
        <end position="195"/>
    </location>
</feature>
<dbReference type="Pfam" id="PF00581">
    <property type="entry name" value="Rhodanese"/>
    <property type="match status" value="1"/>
</dbReference>
<name>A0A1I2UPH7_9HYPH</name>
<keyword evidence="4" id="KW-1185">Reference proteome</keyword>
<evidence type="ECO:0000313" key="4">
    <source>
        <dbReference type="Proteomes" id="UP000199229"/>
    </source>
</evidence>
<dbReference type="SUPFAM" id="SSF52821">
    <property type="entry name" value="Rhodanese/Cell cycle control phosphatase"/>
    <property type="match status" value="1"/>
</dbReference>
<accession>A0A1I2UPH7</accession>
<dbReference type="PROSITE" id="PS50206">
    <property type="entry name" value="RHODANESE_3"/>
    <property type="match status" value="1"/>
</dbReference>
<proteinExistence type="predicted"/>